<dbReference type="SUPFAM" id="SSF51735">
    <property type="entry name" value="NAD(P)-binding Rossmann-fold domains"/>
    <property type="match status" value="1"/>
</dbReference>
<dbReference type="CDD" id="cd05269">
    <property type="entry name" value="TMR_SDR_a"/>
    <property type="match status" value="1"/>
</dbReference>
<feature type="domain" description="NAD(P)-binding" evidence="1">
    <location>
        <begin position="14"/>
        <end position="185"/>
    </location>
</feature>
<dbReference type="InterPro" id="IPR036291">
    <property type="entry name" value="NAD(P)-bd_dom_sf"/>
</dbReference>
<dbReference type="EC" id="1.6.5.2" evidence="2"/>
<protein>
    <submittedName>
        <fullName evidence="2">SDR family oxidoreductase</fullName>
        <ecNumber evidence="2">1.6.5.2</ecNumber>
    </submittedName>
</protein>
<reference evidence="2" key="1">
    <citation type="submission" date="2024-07" db="EMBL/GenBank/DDBJ databases">
        <authorList>
            <person name="Yu S.T."/>
        </authorList>
    </citation>
    <scope>NUCLEOTIDE SEQUENCE</scope>
    <source>
        <strain evidence="2">R44</strain>
    </source>
</reference>
<sequence length="287" mass="30397">MHDDGEKSVFLVTGATGNVGRHVVEGLLAEGQAVRALTRDPAAARLPAGAEVAVGDLTRPETVEPALKDVSALFLFPSPGTAGPVVRAAKRQGVRRIVLLSSSAVAYETEGADNAIVAFHKEIEREVEASGLEWTFVRPGAFAVNTLQWAPQIRAGDVVRGPHAGAEMSMIHERDIADVAVRALLTDGHAGAKYVLTGPESLNQAEQARRIGQAIGRPVRYEELAPAAAREEMLRNGVPAAFADMLLAFQAGLVGVPAEVTTAVEEITGRPARTFDAWAAERAADFR</sequence>
<name>A0AB39T191_9ACTN</name>
<gene>
    <name evidence="2" type="ORF">AB5J54_25755</name>
</gene>
<dbReference type="EMBL" id="CP163444">
    <property type="protein sequence ID" value="XDQ73712.1"/>
    <property type="molecule type" value="Genomic_DNA"/>
</dbReference>
<dbReference type="InterPro" id="IPR016040">
    <property type="entry name" value="NAD(P)-bd_dom"/>
</dbReference>
<evidence type="ECO:0000259" key="1">
    <source>
        <dbReference type="Pfam" id="PF13460"/>
    </source>
</evidence>
<dbReference type="AlphaFoldDB" id="A0AB39T191"/>
<keyword evidence="2" id="KW-0560">Oxidoreductase</keyword>
<dbReference type="PANTHER" id="PTHR43162">
    <property type="match status" value="1"/>
</dbReference>
<evidence type="ECO:0000313" key="2">
    <source>
        <dbReference type="EMBL" id="XDQ73712.1"/>
    </source>
</evidence>
<dbReference type="Gene3D" id="3.40.50.720">
    <property type="entry name" value="NAD(P)-binding Rossmann-like Domain"/>
    <property type="match status" value="1"/>
</dbReference>
<dbReference type="GO" id="GO:0003955">
    <property type="term" value="F:NAD(P)H dehydrogenase (quinone) activity"/>
    <property type="evidence" value="ECO:0007669"/>
    <property type="project" value="UniProtKB-EC"/>
</dbReference>
<dbReference type="PANTHER" id="PTHR43162:SF1">
    <property type="entry name" value="PRESTALK A DIFFERENTIATION PROTEIN A"/>
    <property type="match status" value="1"/>
</dbReference>
<proteinExistence type="predicted"/>
<accession>A0AB39T191</accession>
<dbReference type="Pfam" id="PF13460">
    <property type="entry name" value="NAD_binding_10"/>
    <property type="match status" value="1"/>
</dbReference>
<dbReference type="RefSeq" id="WP_369146278.1">
    <property type="nucleotide sequence ID" value="NZ_CP163444.1"/>
</dbReference>
<dbReference type="InterPro" id="IPR051604">
    <property type="entry name" value="Ergot_Alk_Oxidoreductase"/>
</dbReference>
<organism evidence="2">
    <name type="scientific">Streptomyces sp. R44</name>
    <dbReference type="NCBI Taxonomy" id="3238633"/>
    <lineage>
        <taxon>Bacteria</taxon>
        <taxon>Bacillati</taxon>
        <taxon>Actinomycetota</taxon>
        <taxon>Actinomycetes</taxon>
        <taxon>Kitasatosporales</taxon>
        <taxon>Streptomycetaceae</taxon>
        <taxon>Streptomyces</taxon>
    </lineage>
</organism>
<dbReference type="Gene3D" id="3.90.25.10">
    <property type="entry name" value="UDP-galactose 4-epimerase, domain 1"/>
    <property type="match status" value="1"/>
</dbReference>